<dbReference type="PANTHER" id="PTHR35869">
    <property type="entry name" value="OUTER-MEMBRANE LIPOPROTEIN CARRIER PROTEIN"/>
    <property type="match status" value="1"/>
</dbReference>
<reference evidence="3 4" key="1">
    <citation type="submission" date="2017-08" db="EMBL/GenBank/DDBJ databases">
        <title>Infants hospitalized years apart are colonized by the same room-sourced microbial strains.</title>
        <authorList>
            <person name="Brooks B."/>
            <person name="Olm M.R."/>
            <person name="Firek B.A."/>
            <person name="Baker R."/>
            <person name="Thomas B.C."/>
            <person name="Morowitz M.J."/>
            <person name="Banfield J.F."/>
        </authorList>
    </citation>
    <scope>NUCLEOTIDE SEQUENCE [LARGE SCALE GENOMIC DNA]</scope>
    <source>
        <strain evidence="3">S2_005_002_R2_29</strain>
    </source>
</reference>
<dbReference type="InterPro" id="IPR029046">
    <property type="entry name" value="LolA/LolB/LppX"/>
</dbReference>
<dbReference type="Proteomes" id="UP000249417">
    <property type="component" value="Unassembled WGS sequence"/>
</dbReference>
<feature type="signal peptide" evidence="2">
    <location>
        <begin position="1"/>
        <end position="19"/>
    </location>
</feature>
<dbReference type="PANTHER" id="PTHR35869:SF1">
    <property type="entry name" value="OUTER-MEMBRANE LIPOPROTEIN CARRIER PROTEIN"/>
    <property type="match status" value="1"/>
</dbReference>
<dbReference type="SUPFAM" id="SSF89392">
    <property type="entry name" value="Prokaryotic lipoproteins and lipoprotein localization factors"/>
    <property type="match status" value="1"/>
</dbReference>
<dbReference type="InterPro" id="IPR004564">
    <property type="entry name" value="OM_lipoprot_carrier_LolA-like"/>
</dbReference>
<evidence type="ECO:0000256" key="1">
    <source>
        <dbReference type="ARBA" id="ARBA00022729"/>
    </source>
</evidence>
<feature type="chain" id="PRO_5015881639" evidence="2">
    <location>
        <begin position="20"/>
        <end position="114"/>
    </location>
</feature>
<evidence type="ECO:0000313" key="4">
    <source>
        <dbReference type="Proteomes" id="UP000249417"/>
    </source>
</evidence>
<dbReference type="EMBL" id="QFQB01000093">
    <property type="protein sequence ID" value="PZQ44421.1"/>
    <property type="molecule type" value="Genomic_DNA"/>
</dbReference>
<feature type="non-terminal residue" evidence="3">
    <location>
        <position position="114"/>
    </location>
</feature>
<evidence type="ECO:0000313" key="3">
    <source>
        <dbReference type="EMBL" id="PZQ44421.1"/>
    </source>
</evidence>
<gene>
    <name evidence="3" type="ORF">DI551_10145</name>
</gene>
<dbReference type="Pfam" id="PF03548">
    <property type="entry name" value="LolA"/>
    <property type="match status" value="1"/>
</dbReference>
<name>A0A2W5MT13_9BACT</name>
<sequence>MKQIALALFAGLMMFSAPAADAQVQDPEIAKAETYLQNLKTAQADFIQTSSLGSRLSGKFYLNRPGKLRFDYNEVQDFIVADGVFVYFYDSQLGSQSNAPIGQTLADFLLREDL</sequence>
<dbReference type="AlphaFoldDB" id="A0A2W5MT13"/>
<organism evidence="3 4">
    <name type="scientific">Micavibrio aeruginosavorus</name>
    <dbReference type="NCBI Taxonomy" id="349221"/>
    <lineage>
        <taxon>Bacteria</taxon>
        <taxon>Pseudomonadati</taxon>
        <taxon>Bdellovibrionota</taxon>
        <taxon>Bdellovibrionia</taxon>
        <taxon>Bdellovibrionales</taxon>
        <taxon>Pseudobdellovibrionaceae</taxon>
        <taxon>Micavibrio</taxon>
    </lineage>
</organism>
<comment type="caution">
    <text evidence="3">The sequence shown here is derived from an EMBL/GenBank/DDBJ whole genome shotgun (WGS) entry which is preliminary data.</text>
</comment>
<keyword evidence="3" id="KW-0449">Lipoprotein</keyword>
<accession>A0A2W5MT13</accession>
<protein>
    <submittedName>
        <fullName evidence="3">Outer membrane lipoprotein carrier protein LolA</fullName>
    </submittedName>
</protein>
<keyword evidence="1 2" id="KW-0732">Signal</keyword>
<evidence type="ECO:0000256" key="2">
    <source>
        <dbReference type="SAM" id="SignalP"/>
    </source>
</evidence>
<dbReference type="CDD" id="cd16325">
    <property type="entry name" value="LolA"/>
    <property type="match status" value="1"/>
</dbReference>
<proteinExistence type="predicted"/>
<dbReference type="Gene3D" id="2.50.20.10">
    <property type="entry name" value="Lipoprotein localisation LolA/LolB/LppX"/>
    <property type="match status" value="1"/>
</dbReference>